<dbReference type="Proteomes" id="UP001171111">
    <property type="component" value="Unassembled WGS sequence"/>
</dbReference>
<dbReference type="GO" id="GO:0008835">
    <property type="term" value="F:diaminohydroxyphosphoribosylaminopyrimidine deaminase activity"/>
    <property type="evidence" value="ECO:0007669"/>
    <property type="project" value="UniProtKB-EC"/>
</dbReference>
<dbReference type="EC" id="1.1.1.193" evidence="7"/>
<evidence type="ECO:0000256" key="7">
    <source>
        <dbReference type="ARBA" id="ARBA00013173"/>
    </source>
</evidence>
<comment type="similarity">
    <text evidence="4">In the N-terminal section; belongs to the cytidine and deoxycytidylate deaminase family.</text>
</comment>
<evidence type="ECO:0000259" key="10">
    <source>
        <dbReference type="PROSITE" id="PS51747"/>
    </source>
</evidence>
<dbReference type="RefSeq" id="WP_302244246.1">
    <property type="nucleotide sequence ID" value="NZ_JAULJQ010000004.1"/>
</dbReference>
<comment type="pathway">
    <text evidence="3">Cofactor biosynthesis; riboflavin biosynthesis; 5-amino-6-(D-ribitylamino)uracil from GTP: step 3/4.</text>
</comment>
<name>A0ABT8T6P7_9BACT</name>
<dbReference type="EMBL" id="JAULJQ010000004">
    <property type="protein sequence ID" value="MDO2409366.1"/>
    <property type="molecule type" value="Genomic_DNA"/>
</dbReference>
<dbReference type="Gene3D" id="3.40.140.10">
    <property type="entry name" value="Cytidine Deaminase, domain 2"/>
    <property type="match status" value="1"/>
</dbReference>
<keyword evidence="11" id="KW-0378">Hydrolase</keyword>
<protein>
    <recommendedName>
        <fullName evidence="8">Riboflavin biosynthesis protein RibD</fullName>
        <ecNumber evidence="7">1.1.1.193</ecNumber>
        <ecNumber evidence="6">3.5.4.26</ecNumber>
    </recommendedName>
</protein>
<sequence>MSDEFFMKLALDEAWKYQLLTYPNPAVGCAIVDKNGKLLALGAHKCAGKAHAELGAVTLALCELKPELKSELLRLENSPNELYDFILKNHKGALNGACAFVSLEPCTHFGKTPPCALLLRDLGFCRVVFGSADLGGQAKGGAKLLANAGVSVAQSTLKSKCDELLEPFLAWQSGHFAFFKLALSLNGVYTGKISSQIAQKHCHDLRSKLDLLVIGGNTVRSDRPILDARFSTTKHAPDVLIYSRKSEFERQIPLFSVLNRKVDIKNDLELLKKAKFAMIEGAGRLFKALENEFSWVLIYQSKSFKKGSFLDISKSLEIMHSTPLGADTALWCKVREN</sequence>
<dbReference type="EC" id="3.5.4.26" evidence="6"/>
<dbReference type="GO" id="GO:0008703">
    <property type="term" value="F:5-amino-6-(5-phosphoribosylamino)uracil reductase activity"/>
    <property type="evidence" value="ECO:0007669"/>
    <property type="project" value="UniProtKB-EC"/>
</dbReference>
<evidence type="ECO:0000256" key="9">
    <source>
        <dbReference type="ARBA" id="ARBA00023268"/>
    </source>
</evidence>
<keyword evidence="12" id="KW-1185">Reference proteome</keyword>
<dbReference type="InterPro" id="IPR004794">
    <property type="entry name" value="Eubact_RibD"/>
</dbReference>
<dbReference type="SUPFAM" id="SSF53927">
    <property type="entry name" value="Cytidine deaminase-like"/>
    <property type="match status" value="1"/>
</dbReference>
<evidence type="ECO:0000256" key="6">
    <source>
        <dbReference type="ARBA" id="ARBA00012766"/>
    </source>
</evidence>
<comment type="function">
    <text evidence="1">Converts 2,5-diamino-6-(ribosylamino)-4(3h)-pyrimidinone 5'-phosphate into 5-amino-6-(ribosylamino)-2,4(1h,3h)-pyrimidinedione 5'-phosphate.</text>
</comment>
<evidence type="ECO:0000256" key="4">
    <source>
        <dbReference type="ARBA" id="ARBA00005259"/>
    </source>
</evidence>
<dbReference type="PROSITE" id="PS51747">
    <property type="entry name" value="CYT_DCMP_DEAMINASES_2"/>
    <property type="match status" value="1"/>
</dbReference>
<dbReference type="Pfam" id="PF00383">
    <property type="entry name" value="dCMP_cyt_deam_1"/>
    <property type="match status" value="1"/>
</dbReference>
<evidence type="ECO:0000256" key="2">
    <source>
        <dbReference type="ARBA" id="ARBA00004882"/>
    </source>
</evidence>
<keyword evidence="11" id="KW-0560">Oxidoreductase</keyword>
<accession>A0ABT8T6P7</accession>
<evidence type="ECO:0000256" key="8">
    <source>
        <dbReference type="ARBA" id="ARBA00019930"/>
    </source>
</evidence>
<dbReference type="InterPro" id="IPR002125">
    <property type="entry name" value="CMP_dCMP_dom"/>
</dbReference>
<dbReference type="Pfam" id="PF01872">
    <property type="entry name" value="RibD_C"/>
    <property type="match status" value="1"/>
</dbReference>
<comment type="pathway">
    <text evidence="2">Cofactor biosynthesis; riboflavin biosynthesis; 5-amino-6-(D-ribitylamino)uracil from GTP: step 2/4.</text>
</comment>
<evidence type="ECO:0000313" key="11">
    <source>
        <dbReference type="EMBL" id="MDO2409366.1"/>
    </source>
</evidence>
<keyword evidence="9" id="KW-0511">Multifunctional enzyme</keyword>
<dbReference type="NCBIfam" id="TIGR00326">
    <property type="entry name" value="eubact_ribD"/>
    <property type="match status" value="1"/>
</dbReference>
<dbReference type="Gene3D" id="3.40.430.10">
    <property type="entry name" value="Dihydrofolate Reductase, subunit A"/>
    <property type="match status" value="1"/>
</dbReference>
<proteinExistence type="inferred from homology"/>
<dbReference type="InterPro" id="IPR016193">
    <property type="entry name" value="Cytidine_deaminase-like"/>
</dbReference>
<feature type="domain" description="CMP/dCMP-type deaminase" evidence="10">
    <location>
        <begin position="1"/>
        <end position="153"/>
    </location>
</feature>
<comment type="similarity">
    <text evidence="5">In the C-terminal section; belongs to the HTP reductase family.</text>
</comment>
<dbReference type="InterPro" id="IPR002734">
    <property type="entry name" value="RibDG_C"/>
</dbReference>
<dbReference type="SUPFAM" id="SSF53597">
    <property type="entry name" value="Dihydrofolate reductase-like"/>
    <property type="match status" value="1"/>
</dbReference>
<evidence type="ECO:0000256" key="5">
    <source>
        <dbReference type="ARBA" id="ARBA00007417"/>
    </source>
</evidence>
<comment type="caution">
    <text evidence="11">The sequence shown here is derived from an EMBL/GenBank/DDBJ whole genome shotgun (WGS) entry which is preliminary data.</text>
</comment>
<evidence type="ECO:0000256" key="3">
    <source>
        <dbReference type="ARBA" id="ARBA00004910"/>
    </source>
</evidence>
<gene>
    <name evidence="11" type="primary">ribD</name>
    <name evidence="11" type="ORF">Q2362_04535</name>
</gene>
<dbReference type="CDD" id="cd01284">
    <property type="entry name" value="Riboflavin_deaminase-reductase"/>
    <property type="match status" value="1"/>
</dbReference>
<reference evidence="11 12" key="1">
    <citation type="submission" date="2023-06" db="EMBL/GenBank/DDBJ databases">
        <title>Campylobacter magnum sp. nov., isolated from cecal contents of domestic pigs (Sus scrofa domesticus).</title>
        <authorList>
            <person name="Papic B."/>
            <person name="Gruntar I."/>
        </authorList>
    </citation>
    <scope>NUCLEOTIDE SEQUENCE [LARGE SCALE GENOMIC DNA]</scope>
    <source>
        <strain evidence="12">34484-21</strain>
    </source>
</reference>
<dbReference type="InterPro" id="IPR024072">
    <property type="entry name" value="DHFR-like_dom_sf"/>
</dbReference>
<evidence type="ECO:0000256" key="1">
    <source>
        <dbReference type="ARBA" id="ARBA00002151"/>
    </source>
</evidence>
<organism evidence="11 12">
    <name type="scientific">Campylobacter magnus</name>
    <dbReference type="NCBI Taxonomy" id="3026462"/>
    <lineage>
        <taxon>Bacteria</taxon>
        <taxon>Pseudomonadati</taxon>
        <taxon>Campylobacterota</taxon>
        <taxon>Epsilonproteobacteria</taxon>
        <taxon>Campylobacterales</taxon>
        <taxon>Campylobacteraceae</taxon>
        <taxon>Campylobacter</taxon>
    </lineage>
</organism>
<evidence type="ECO:0000313" key="12">
    <source>
        <dbReference type="Proteomes" id="UP001171111"/>
    </source>
</evidence>